<evidence type="ECO:0000313" key="5">
    <source>
        <dbReference type="EMBL" id="VFJ92418.1"/>
    </source>
</evidence>
<keyword evidence="4" id="KW-0865">Zymogen</keyword>
<dbReference type="AlphaFoldDB" id="A0A450UIR6"/>
<evidence type="ECO:0000256" key="1">
    <source>
        <dbReference type="ARBA" id="ARBA00009381"/>
    </source>
</evidence>
<dbReference type="Pfam" id="PF01019">
    <property type="entry name" value="G_glu_transpept"/>
    <property type="match status" value="1"/>
</dbReference>
<evidence type="ECO:0000256" key="2">
    <source>
        <dbReference type="ARBA" id="ARBA00022679"/>
    </source>
</evidence>
<protein>
    <submittedName>
        <fullName evidence="5">Gamma-glutamyltranspeptidase / glutathione hydrolase</fullName>
    </submittedName>
</protein>
<name>A0A450UIR6_9GAMM</name>
<evidence type="ECO:0000256" key="3">
    <source>
        <dbReference type="ARBA" id="ARBA00022801"/>
    </source>
</evidence>
<dbReference type="PRINTS" id="PR01210">
    <property type="entry name" value="GGTRANSPTASE"/>
</dbReference>
<organism evidence="5">
    <name type="scientific">Candidatus Kentrum sp. LFY</name>
    <dbReference type="NCBI Taxonomy" id="2126342"/>
    <lineage>
        <taxon>Bacteria</taxon>
        <taxon>Pseudomonadati</taxon>
        <taxon>Pseudomonadota</taxon>
        <taxon>Gammaproteobacteria</taxon>
        <taxon>Candidatus Kentrum</taxon>
    </lineage>
</organism>
<dbReference type="GO" id="GO:0016740">
    <property type="term" value="F:transferase activity"/>
    <property type="evidence" value="ECO:0007669"/>
    <property type="project" value="UniProtKB-KW"/>
</dbReference>
<comment type="similarity">
    <text evidence="1">Belongs to the gamma-glutamyltransferase family.</text>
</comment>
<keyword evidence="2" id="KW-0808">Transferase</keyword>
<dbReference type="InterPro" id="IPR043137">
    <property type="entry name" value="GGT_ssub_C"/>
</dbReference>
<accession>A0A450UIR6</accession>
<dbReference type="EMBL" id="CAADFF010000035">
    <property type="protein sequence ID" value="VFJ92418.1"/>
    <property type="molecule type" value="Genomic_DNA"/>
</dbReference>
<dbReference type="GO" id="GO:0016787">
    <property type="term" value="F:hydrolase activity"/>
    <property type="evidence" value="ECO:0007669"/>
    <property type="project" value="UniProtKB-KW"/>
</dbReference>
<reference evidence="5" key="1">
    <citation type="submission" date="2019-02" db="EMBL/GenBank/DDBJ databases">
        <authorList>
            <person name="Gruber-Vodicka R. H."/>
            <person name="Seah K. B. B."/>
        </authorList>
    </citation>
    <scope>NUCLEOTIDE SEQUENCE</scope>
    <source>
        <strain evidence="5">BECK_M7</strain>
    </source>
</reference>
<proteinExistence type="inferred from homology"/>
<dbReference type="SUPFAM" id="SSF56235">
    <property type="entry name" value="N-terminal nucleophile aminohydrolases (Ntn hydrolases)"/>
    <property type="match status" value="1"/>
</dbReference>
<dbReference type="InterPro" id="IPR029055">
    <property type="entry name" value="Ntn_hydrolases_N"/>
</dbReference>
<keyword evidence="3 5" id="KW-0378">Hydrolase</keyword>
<dbReference type="PANTHER" id="PTHR43199:SF1">
    <property type="entry name" value="GLUTATHIONE HYDROLASE PROENZYME"/>
    <property type="match status" value="1"/>
</dbReference>
<dbReference type="Gene3D" id="3.60.20.40">
    <property type="match status" value="1"/>
</dbReference>
<gene>
    <name evidence="5" type="ORF">BECKLFY1418B_GA0070995_10354</name>
</gene>
<dbReference type="InterPro" id="IPR043138">
    <property type="entry name" value="GGT_lsub"/>
</dbReference>
<dbReference type="PANTHER" id="PTHR43199">
    <property type="entry name" value="GLUTATHIONE HYDROLASE"/>
    <property type="match status" value="1"/>
</dbReference>
<dbReference type="InterPro" id="IPR051792">
    <property type="entry name" value="GGT_bact"/>
</dbReference>
<evidence type="ECO:0000256" key="4">
    <source>
        <dbReference type="ARBA" id="ARBA00023145"/>
    </source>
</evidence>
<dbReference type="Gene3D" id="1.10.246.130">
    <property type="match status" value="1"/>
</dbReference>
<sequence>MPPGSAPRGIVAAGHEETARAARIILRQGGNAFDGVLAALLCACVVEPVLASLGGGGYLLARTGEGRFLVYDFFAQTPRRKRPSAEFFPISADFGTAQQEFHIGKGSIATPGVVRGIFAVHRDLGTLPMKDIVAPAISRAAAGVSVNEFQAYIFSIVGDIYVATPEVAAIYGRHGEGMACGHSDGDPENKVRLIAQGEVFRQPDLADTLESLAIEGDDLFYRGEIARTLIRDMEDGSGHLTARDLDQYRVLRREPLRLTYRGERLFTNPPPSSGGVLIAFALKILESMTSRQGMDAFDSVERLAQLARVMDVTSQARVEAEIDGKPHHLDRRLLHPEYLSAYRDRILHAPGVSRGTTHISVMDRDGNVASLSVSNGEGAGYVVPGTGIMLNNMLGEQDINPQGFHRWPTAHRMTSMMAPTLIEHPVDNRGSGRLRTGIVATGSGGSNRIRSAILQVLINIMDFRMGVEDAVQAPRIHHEDGLLSMEGGFDEENILRLSKLFPRHHRWPGRNLFFGGAHTVLWDGDGFQGAGDARRGGVSLAV</sequence>